<dbReference type="AlphaFoldDB" id="A0A0W0RRC3"/>
<accession>A0A0W0RRC3</accession>
<dbReference type="PROSITE" id="PS51419">
    <property type="entry name" value="RAB"/>
    <property type="match status" value="1"/>
</dbReference>
<evidence type="ECO:0000256" key="2">
    <source>
        <dbReference type="SAM" id="Phobius"/>
    </source>
</evidence>
<keyword evidence="1" id="KW-0547">Nucleotide-binding</keyword>
<dbReference type="SMART" id="SM00175">
    <property type="entry name" value="RAB"/>
    <property type="match status" value="1"/>
</dbReference>
<dbReference type="PRINTS" id="PR00449">
    <property type="entry name" value="RASTRNSFRMNG"/>
</dbReference>
<dbReference type="PANTHER" id="PTHR47978">
    <property type="match status" value="1"/>
</dbReference>
<keyword evidence="2" id="KW-0472">Membrane</keyword>
<dbReference type="Pfam" id="PF00071">
    <property type="entry name" value="Ras"/>
    <property type="match status" value="1"/>
</dbReference>
<dbReference type="GO" id="GO:0003924">
    <property type="term" value="F:GTPase activity"/>
    <property type="evidence" value="ECO:0007669"/>
    <property type="project" value="InterPro"/>
</dbReference>
<dbReference type="OrthoDB" id="5639734at2"/>
<feature type="transmembrane region" description="Helical" evidence="2">
    <location>
        <begin position="281"/>
        <end position="307"/>
    </location>
</feature>
<evidence type="ECO:0000313" key="3">
    <source>
        <dbReference type="EMBL" id="KTC73598.1"/>
    </source>
</evidence>
<protein>
    <submittedName>
        <fullName evidence="3">Rho GTPase (Miro-like)</fullName>
    </submittedName>
</protein>
<keyword evidence="2" id="KW-1133">Transmembrane helix</keyword>
<evidence type="ECO:0000256" key="1">
    <source>
        <dbReference type="ARBA" id="ARBA00022741"/>
    </source>
</evidence>
<proteinExistence type="predicted"/>
<dbReference type="InterPro" id="IPR027417">
    <property type="entry name" value="P-loop_NTPase"/>
</dbReference>
<dbReference type="NCBIfam" id="TIGR00231">
    <property type="entry name" value="small_GTP"/>
    <property type="match status" value="1"/>
</dbReference>
<keyword evidence="2" id="KW-0812">Transmembrane</keyword>
<dbReference type="RefSeq" id="WP_058459848.1">
    <property type="nucleotide sequence ID" value="NZ_CAAAIY010000006.1"/>
</dbReference>
<dbReference type="Proteomes" id="UP000054695">
    <property type="component" value="Unassembled WGS sequence"/>
</dbReference>
<evidence type="ECO:0000313" key="4">
    <source>
        <dbReference type="Proteomes" id="UP000054695"/>
    </source>
</evidence>
<dbReference type="STRING" id="447.Lboz_2244"/>
<feature type="transmembrane region" description="Helical" evidence="2">
    <location>
        <begin position="236"/>
        <end position="269"/>
    </location>
</feature>
<dbReference type="PATRIC" id="fig|447.4.peg.2378"/>
<dbReference type="InterPro" id="IPR005225">
    <property type="entry name" value="Small_GTP-bd"/>
</dbReference>
<dbReference type="CDD" id="cd00154">
    <property type="entry name" value="Rab"/>
    <property type="match status" value="1"/>
</dbReference>
<dbReference type="SUPFAM" id="SSF52540">
    <property type="entry name" value="P-loop containing nucleoside triphosphate hydrolases"/>
    <property type="match status" value="1"/>
</dbReference>
<sequence>MRYKVVFFGKYKSGKTQLNRRIALQEEFEFQYEPRTTVGADFLTREIASDNIVILWDTAGDERFQGMSSVFYKGADVGIFCIDLTEEINDQEINKSIQEFREFAPNVPIICVGTKSDSPKASLDALKKIKSKEIVHFISTSAKSGDHVKELFSIITQLCKGKQYSLWSEASARLLESLKELPDSKKLLINQELIKLSRVIFVDTNNSSVTPLHKVHAIEDFTNNCKVILEGQHPDVLHAVLSVAAAATVLTVTALIGFTIGVACSWWTGPGAFFAGLLSGYSAALAVASSSTALSVVAGGITAYGLFKPTKEMNAINEFTAEVSSWNTAIIL</sequence>
<comment type="caution">
    <text evidence="3">The sequence shown here is derived from an EMBL/GenBank/DDBJ whole genome shotgun (WGS) entry which is preliminary data.</text>
</comment>
<gene>
    <name evidence="3" type="ORF">Lboz_2244</name>
</gene>
<dbReference type="SMART" id="SM00173">
    <property type="entry name" value="RAS"/>
    <property type="match status" value="1"/>
</dbReference>
<dbReference type="InterPro" id="IPR001806">
    <property type="entry name" value="Small_GTPase"/>
</dbReference>
<dbReference type="SMART" id="SM00174">
    <property type="entry name" value="RHO"/>
    <property type="match status" value="1"/>
</dbReference>
<reference evidence="3 4" key="1">
    <citation type="submission" date="2015-11" db="EMBL/GenBank/DDBJ databases">
        <title>Genomic analysis of 38 Legionella species identifies large and diverse effector repertoires.</title>
        <authorList>
            <person name="Burstein D."/>
            <person name="Amaro F."/>
            <person name="Zusman T."/>
            <person name="Lifshitz Z."/>
            <person name="Cohen O."/>
            <person name="Gilbert J.A."/>
            <person name="Pupko T."/>
            <person name="Shuman H.A."/>
            <person name="Segal G."/>
        </authorList>
    </citation>
    <scope>NUCLEOTIDE SEQUENCE [LARGE SCALE GENOMIC DNA]</scope>
    <source>
        <strain evidence="3 4">WIGA</strain>
    </source>
</reference>
<dbReference type="EMBL" id="LNXU01000019">
    <property type="protein sequence ID" value="KTC73598.1"/>
    <property type="molecule type" value="Genomic_DNA"/>
</dbReference>
<organism evidence="3 4">
    <name type="scientific">Legionella bozemanae</name>
    <name type="common">Fluoribacter bozemanae</name>
    <dbReference type="NCBI Taxonomy" id="447"/>
    <lineage>
        <taxon>Bacteria</taxon>
        <taxon>Pseudomonadati</taxon>
        <taxon>Pseudomonadota</taxon>
        <taxon>Gammaproteobacteria</taxon>
        <taxon>Legionellales</taxon>
        <taxon>Legionellaceae</taxon>
        <taxon>Legionella</taxon>
    </lineage>
</organism>
<dbReference type="Gene3D" id="3.40.50.300">
    <property type="entry name" value="P-loop containing nucleotide triphosphate hydrolases"/>
    <property type="match status" value="1"/>
</dbReference>
<dbReference type="GO" id="GO:0005525">
    <property type="term" value="F:GTP binding"/>
    <property type="evidence" value="ECO:0007669"/>
    <property type="project" value="InterPro"/>
</dbReference>
<keyword evidence="4" id="KW-1185">Reference proteome</keyword>
<name>A0A0W0RRC3_LEGBO</name>